<name>A0ABV5LAK8_9ACTN</name>
<evidence type="ECO:0000313" key="2">
    <source>
        <dbReference type="Proteomes" id="UP001589753"/>
    </source>
</evidence>
<dbReference type="RefSeq" id="WP_380956122.1">
    <property type="nucleotide sequence ID" value="NZ_JBHMDI010000041.1"/>
</dbReference>
<dbReference type="EMBL" id="JBHMDI010000041">
    <property type="protein sequence ID" value="MFB9349195.1"/>
    <property type="molecule type" value="Genomic_DNA"/>
</dbReference>
<dbReference type="Proteomes" id="UP001589753">
    <property type="component" value="Unassembled WGS sequence"/>
</dbReference>
<gene>
    <name evidence="1" type="ORF">ACFFUA_17280</name>
</gene>
<organism evidence="1 2">
    <name type="scientific">Streptomyces heliomycini</name>
    <dbReference type="NCBI Taxonomy" id="284032"/>
    <lineage>
        <taxon>Bacteria</taxon>
        <taxon>Bacillati</taxon>
        <taxon>Actinomycetota</taxon>
        <taxon>Actinomycetes</taxon>
        <taxon>Kitasatosporales</taxon>
        <taxon>Streptomycetaceae</taxon>
        <taxon>Streptomyces</taxon>
    </lineage>
</organism>
<evidence type="ECO:0000313" key="1">
    <source>
        <dbReference type="EMBL" id="MFB9349195.1"/>
    </source>
</evidence>
<keyword evidence="2" id="KW-1185">Reference proteome</keyword>
<accession>A0ABV5LAK8</accession>
<sequence>MRNKQFLRCRPLARRSWRMVGSAAGGHLAPYGFGMNHQENLLIHGSRRRSPG</sequence>
<comment type="caution">
    <text evidence="1">The sequence shown here is derived from an EMBL/GenBank/DDBJ whole genome shotgun (WGS) entry which is preliminary data.</text>
</comment>
<protein>
    <submittedName>
        <fullName evidence="1">Uncharacterized protein</fullName>
    </submittedName>
</protein>
<proteinExistence type="predicted"/>
<reference evidence="1 2" key="1">
    <citation type="submission" date="2024-09" db="EMBL/GenBank/DDBJ databases">
        <authorList>
            <person name="Sun Q."/>
            <person name="Mori K."/>
        </authorList>
    </citation>
    <scope>NUCLEOTIDE SEQUENCE [LARGE SCALE GENOMIC DNA]</scope>
    <source>
        <strain evidence="1 2">JCM 9767</strain>
    </source>
</reference>